<feature type="repeat" description="PPR" evidence="2">
    <location>
        <begin position="70"/>
        <end position="104"/>
    </location>
</feature>
<dbReference type="Gene3D" id="1.25.40.10">
    <property type="entry name" value="Tetratricopeptide repeat domain"/>
    <property type="match status" value="5"/>
</dbReference>
<feature type="repeat" description="PPR" evidence="2">
    <location>
        <begin position="471"/>
        <end position="505"/>
    </location>
</feature>
<dbReference type="PANTHER" id="PTHR47926:SF468">
    <property type="entry name" value="PENTATRICOPEPTIDE REPEAT-CONTAINING PROTEIN"/>
    <property type="match status" value="1"/>
</dbReference>
<feature type="repeat" description="PPR" evidence="2">
    <location>
        <begin position="278"/>
        <end position="312"/>
    </location>
</feature>
<dbReference type="FunFam" id="1.25.40.10:FF:000090">
    <property type="entry name" value="Pentatricopeptide repeat-containing protein, chloroplastic"/>
    <property type="match status" value="1"/>
</dbReference>
<keyword evidence="1" id="KW-0677">Repeat</keyword>
<accession>A0A7N0U6G9</accession>
<evidence type="ECO:0000313" key="3">
    <source>
        <dbReference type="EnsemblPlants" id="Kaladp0055s0171.1.v1.1.CDS.1"/>
    </source>
</evidence>
<sequence>MRASKSVLAALRKTMSYNPMALCRFLGSSTALSSSSSPDCTVWNKKISHLIRTGQIEEAKKVFNAIEHKNTVTWNAMITGHVKRREMAKARKLFDEMPERDVVSWNLMISGYLSCRGVRFVEEGRLLFDQMPVRDTISWNTMITGYLRDGRVSDALRLFESMIERDVVTWNAMISGFLQNGVIAKAIEIFESMPERDSTSLCAVVSGLIHNGRIDKAAKLLVEFGAKDGYSENLVNAYNALIAGYSQRGQVDEARRVFDQIPYFCDQGKRRGMGFEKNVVSWNKMIKCYVKAGDLISARGLFDQMIDRDIVSWNTIISGYVQVPNMEGAIDLFNRMLYRDAITWNSMIMGFAEVGNLELAYEFFQRMPQRNLISWNSIISGYEKNSEYDWAINLYLEMQADGMKPDQHTLSSILSGCAGSVNLLLGAQIHQQVTKLVIGDVPINNSLITMYSRCGAILEARTMFDEMKTKDVISWNAMIAGYASHGYATEALQLFEFMKQQHVKPTQVTFTSVLSACANAGFTEAGKYYFNSMASQFRISPRMEHFSSLVDMIGRSGQLQEALHLIKSMPFQPDKTVWGALLGASRVHNNVTYGRIAAEALMTLDPESSAPYALLYNIYADLGQLNEAAEVKMLMRRNNVGKHVAASWVGSPHSETRTF</sequence>
<keyword evidence="4" id="KW-1185">Reference proteome</keyword>
<dbReference type="InterPro" id="IPR046960">
    <property type="entry name" value="PPR_At4g14850-like_plant"/>
</dbReference>
<name>A0A7N0U6G9_KALFE</name>
<protein>
    <recommendedName>
        <fullName evidence="5">Pentatricopeptide repeat-containing protein</fullName>
    </recommendedName>
</protein>
<dbReference type="InterPro" id="IPR011990">
    <property type="entry name" value="TPR-like_helical_dom_sf"/>
</dbReference>
<dbReference type="Pfam" id="PF13041">
    <property type="entry name" value="PPR_2"/>
    <property type="match status" value="3"/>
</dbReference>
<evidence type="ECO:0000256" key="1">
    <source>
        <dbReference type="ARBA" id="ARBA00022737"/>
    </source>
</evidence>
<dbReference type="InterPro" id="IPR046848">
    <property type="entry name" value="E_motif"/>
</dbReference>
<dbReference type="AlphaFoldDB" id="A0A7N0U6G9"/>
<dbReference type="SUPFAM" id="SSF81901">
    <property type="entry name" value="HCP-like"/>
    <property type="match status" value="1"/>
</dbReference>
<dbReference type="Gramene" id="Kaladp0055s0171.1.v1.1">
    <property type="protein sequence ID" value="Kaladp0055s0171.1.v1.1.CDS.1"/>
    <property type="gene ID" value="Kaladp0055s0171.v1.1"/>
</dbReference>
<dbReference type="EnsemblPlants" id="Kaladp0055s0171.1.v1.1">
    <property type="protein sequence ID" value="Kaladp0055s0171.1.v1.1.CDS.1"/>
    <property type="gene ID" value="Kaladp0055s0171.v1.1"/>
</dbReference>
<dbReference type="Pfam" id="PF01535">
    <property type="entry name" value="PPR"/>
    <property type="match status" value="6"/>
</dbReference>
<reference evidence="3" key="1">
    <citation type="submission" date="2021-01" db="UniProtKB">
        <authorList>
            <consortium name="EnsemblPlants"/>
        </authorList>
    </citation>
    <scope>IDENTIFICATION</scope>
</reference>
<dbReference type="NCBIfam" id="TIGR00756">
    <property type="entry name" value="PPR"/>
    <property type="match status" value="10"/>
</dbReference>
<dbReference type="OMA" id="DFFEKMP"/>
<dbReference type="GO" id="GO:0016554">
    <property type="term" value="P:cytidine to uridine editing"/>
    <property type="evidence" value="ECO:0007669"/>
    <property type="project" value="EnsemblPlants"/>
</dbReference>
<proteinExistence type="predicted"/>
<feature type="repeat" description="PPR" evidence="2">
    <location>
        <begin position="340"/>
        <end position="374"/>
    </location>
</feature>
<feature type="repeat" description="PPR" evidence="2">
    <location>
        <begin position="135"/>
        <end position="169"/>
    </location>
</feature>
<organism evidence="3 4">
    <name type="scientific">Kalanchoe fedtschenkoi</name>
    <name type="common">Lavender scallops</name>
    <name type="synonym">South American air plant</name>
    <dbReference type="NCBI Taxonomy" id="63787"/>
    <lineage>
        <taxon>Eukaryota</taxon>
        <taxon>Viridiplantae</taxon>
        <taxon>Streptophyta</taxon>
        <taxon>Embryophyta</taxon>
        <taxon>Tracheophyta</taxon>
        <taxon>Spermatophyta</taxon>
        <taxon>Magnoliopsida</taxon>
        <taxon>eudicotyledons</taxon>
        <taxon>Gunneridae</taxon>
        <taxon>Pentapetalae</taxon>
        <taxon>Saxifragales</taxon>
        <taxon>Crassulaceae</taxon>
        <taxon>Kalanchoe</taxon>
    </lineage>
</organism>
<feature type="repeat" description="PPR" evidence="2">
    <location>
        <begin position="234"/>
        <end position="264"/>
    </location>
</feature>
<dbReference type="PANTHER" id="PTHR47926">
    <property type="entry name" value="PENTATRICOPEPTIDE REPEAT-CONTAINING PROTEIN"/>
    <property type="match status" value="1"/>
</dbReference>
<evidence type="ECO:0000256" key="2">
    <source>
        <dbReference type="PROSITE-ProRule" id="PRU00708"/>
    </source>
</evidence>
<dbReference type="Proteomes" id="UP000594263">
    <property type="component" value="Unplaced"/>
</dbReference>
<dbReference type="GO" id="GO:0003723">
    <property type="term" value="F:RNA binding"/>
    <property type="evidence" value="ECO:0007669"/>
    <property type="project" value="InterPro"/>
</dbReference>
<dbReference type="InterPro" id="IPR002885">
    <property type="entry name" value="PPR_rpt"/>
</dbReference>
<evidence type="ECO:0008006" key="5">
    <source>
        <dbReference type="Google" id="ProtNLM"/>
    </source>
</evidence>
<dbReference type="PROSITE" id="PS51375">
    <property type="entry name" value="PPR"/>
    <property type="match status" value="6"/>
</dbReference>
<dbReference type="Pfam" id="PF20431">
    <property type="entry name" value="E_motif"/>
    <property type="match status" value="1"/>
</dbReference>
<evidence type="ECO:0000313" key="4">
    <source>
        <dbReference type="Proteomes" id="UP000594263"/>
    </source>
</evidence>